<dbReference type="InterPro" id="IPR046956">
    <property type="entry name" value="RLP23-like"/>
</dbReference>
<keyword evidence="8" id="KW-0325">Glycoprotein</keyword>
<comment type="subcellular location">
    <subcellularLocation>
        <location evidence="1">Membrane</location>
        <topology evidence="1">Single-pass type I membrane protein</topology>
    </subcellularLocation>
</comment>
<accession>A0A9R1V5Y7</accession>
<keyword evidence="12" id="KW-1185">Reference proteome</keyword>
<dbReference type="AlphaFoldDB" id="A0A9R1V5Y7"/>
<feature type="domain" description="Disease resistance R13L4/SHOC-2-like LRR" evidence="10">
    <location>
        <begin position="174"/>
        <end position="330"/>
    </location>
</feature>
<evidence type="ECO:0000256" key="1">
    <source>
        <dbReference type="ARBA" id="ARBA00004479"/>
    </source>
</evidence>
<feature type="region of interest" description="Disordered" evidence="9">
    <location>
        <begin position="366"/>
        <end position="388"/>
    </location>
</feature>
<evidence type="ECO:0000259" key="10">
    <source>
        <dbReference type="Pfam" id="PF23598"/>
    </source>
</evidence>
<dbReference type="PANTHER" id="PTHR48063">
    <property type="entry name" value="LRR RECEPTOR-LIKE KINASE"/>
    <property type="match status" value="1"/>
</dbReference>
<dbReference type="SUPFAM" id="SSF52058">
    <property type="entry name" value="L domain-like"/>
    <property type="match status" value="1"/>
</dbReference>
<proteinExistence type="predicted"/>
<keyword evidence="3" id="KW-0812">Transmembrane</keyword>
<dbReference type="PANTHER" id="PTHR48063:SF103">
    <property type="entry name" value="LEUCINE-RICH RECEPTOR-LIKE KINASE FAMILY PROTEIN"/>
    <property type="match status" value="1"/>
</dbReference>
<gene>
    <name evidence="11" type="ORF">LSAT_V11C600318870</name>
</gene>
<evidence type="ECO:0000256" key="3">
    <source>
        <dbReference type="ARBA" id="ARBA00022692"/>
    </source>
</evidence>
<dbReference type="GO" id="GO:0016020">
    <property type="term" value="C:membrane"/>
    <property type="evidence" value="ECO:0007669"/>
    <property type="project" value="UniProtKB-SubCell"/>
</dbReference>
<keyword evidence="7" id="KW-0472">Membrane</keyword>
<organism evidence="11 12">
    <name type="scientific">Lactuca sativa</name>
    <name type="common">Garden lettuce</name>
    <dbReference type="NCBI Taxonomy" id="4236"/>
    <lineage>
        <taxon>Eukaryota</taxon>
        <taxon>Viridiplantae</taxon>
        <taxon>Streptophyta</taxon>
        <taxon>Embryophyta</taxon>
        <taxon>Tracheophyta</taxon>
        <taxon>Spermatophyta</taxon>
        <taxon>Magnoliopsida</taxon>
        <taxon>eudicotyledons</taxon>
        <taxon>Gunneridae</taxon>
        <taxon>Pentapetalae</taxon>
        <taxon>asterids</taxon>
        <taxon>campanulids</taxon>
        <taxon>Asterales</taxon>
        <taxon>Asteraceae</taxon>
        <taxon>Cichorioideae</taxon>
        <taxon>Cichorieae</taxon>
        <taxon>Lactucinae</taxon>
        <taxon>Lactuca</taxon>
    </lineage>
</organism>
<keyword evidence="2" id="KW-0433">Leucine-rich repeat</keyword>
<dbReference type="InterPro" id="IPR055414">
    <property type="entry name" value="LRR_R13L4/SHOC2-like"/>
</dbReference>
<evidence type="ECO:0000256" key="9">
    <source>
        <dbReference type="SAM" id="MobiDB-lite"/>
    </source>
</evidence>
<dbReference type="Proteomes" id="UP000235145">
    <property type="component" value="Unassembled WGS sequence"/>
</dbReference>
<reference evidence="11 12" key="1">
    <citation type="journal article" date="2017" name="Nat. Commun.">
        <title>Genome assembly with in vitro proximity ligation data and whole-genome triplication in lettuce.</title>
        <authorList>
            <person name="Reyes-Chin-Wo S."/>
            <person name="Wang Z."/>
            <person name="Yang X."/>
            <person name="Kozik A."/>
            <person name="Arikit S."/>
            <person name="Song C."/>
            <person name="Xia L."/>
            <person name="Froenicke L."/>
            <person name="Lavelle D.O."/>
            <person name="Truco M.J."/>
            <person name="Xia R."/>
            <person name="Zhu S."/>
            <person name="Xu C."/>
            <person name="Xu H."/>
            <person name="Xu X."/>
            <person name="Cox K."/>
            <person name="Korf I."/>
            <person name="Meyers B.C."/>
            <person name="Michelmore R.W."/>
        </authorList>
    </citation>
    <scope>NUCLEOTIDE SEQUENCE [LARGE SCALE GENOMIC DNA]</scope>
    <source>
        <strain evidence="12">cv. Salinas</strain>
        <tissue evidence="11">Seedlings</tissue>
    </source>
</reference>
<keyword evidence="5" id="KW-0677">Repeat</keyword>
<evidence type="ECO:0000256" key="6">
    <source>
        <dbReference type="ARBA" id="ARBA00022989"/>
    </source>
</evidence>
<sequence length="388" mass="41819">MFQVVRFNLKSGFQFDLEAVSTEGRVCYNDLGGCLSNYEVAKNYKSDVLALAGMRSNFPIKCFKTMDTMQDTKKGALKTGEFCNFNCSIAIGRYDFWYSKERSVAMHENMNIAIFEVDESFYSLHFVFSSPSSITVPRCLRRSSLGLPSAEQDNCCEWSGVTCNNQKGGHVTELDLMSCGLVGEISHSLVNLTYLNYLDLSGNSFHGTIPTFIGSLTHLRSLLLGGNNLNGTIPRSIGSLTELWYLDLSSNSFHGTIPPEFGNLTNLQWLLLSYAGRCRFENLEWLSNLSHLEELHMDGISLAKTNHWVGVILSLRKLSVLSLSGCELSQVTSSSSSFAGAAASSSSSSSSSSSAASAFAAASTSASTSSASAGATSSASASEAESEA</sequence>
<dbReference type="Pfam" id="PF23598">
    <property type="entry name" value="LRR_14"/>
    <property type="match status" value="1"/>
</dbReference>
<evidence type="ECO:0000313" key="11">
    <source>
        <dbReference type="EMBL" id="KAJ0198878.1"/>
    </source>
</evidence>
<dbReference type="Gene3D" id="3.80.10.10">
    <property type="entry name" value="Ribonuclease Inhibitor"/>
    <property type="match status" value="2"/>
</dbReference>
<dbReference type="EMBL" id="NBSK02000006">
    <property type="protein sequence ID" value="KAJ0198878.1"/>
    <property type="molecule type" value="Genomic_DNA"/>
</dbReference>
<keyword evidence="6" id="KW-1133">Transmembrane helix</keyword>
<evidence type="ECO:0000256" key="4">
    <source>
        <dbReference type="ARBA" id="ARBA00022729"/>
    </source>
</evidence>
<protein>
    <recommendedName>
        <fullName evidence="10">Disease resistance R13L4/SHOC-2-like LRR domain-containing protein</fullName>
    </recommendedName>
</protein>
<evidence type="ECO:0000313" key="12">
    <source>
        <dbReference type="Proteomes" id="UP000235145"/>
    </source>
</evidence>
<comment type="caution">
    <text evidence="11">The sequence shown here is derived from an EMBL/GenBank/DDBJ whole genome shotgun (WGS) entry which is preliminary data.</text>
</comment>
<evidence type="ECO:0000256" key="7">
    <source>
        <dbReference type="ARBA" id="ARBA00023136"/>
    </source>
</evidence>
<evidence type="ECO:0000256" key="2">
    <source>
        <dbReference type="ARBA" id="ARBA00022614"/>
    </source>
</evidence>
<evidence type="ECO:0000256" key="8">
    <source>
        <dbReference type="ARBA" id="ARBA00023180"/>
    </source>
</evidence>
<dbReference type="InterPro" id="IPR032675">
    <property type="entry name" value="LRR_dom_sf"/>
</dbReference>
<name>A0A9R1V5Y7_LACSA</name>
<evidence type="ECO:0000256" key="5">
    <source>
        <dbReference type="ARBA" id="ARBA00022737"/>
    </source>
</evidence>
<dbReference type="FunFam" id="3.80.10.10:FF:000400">
    <property type="entry name" value="Nuclear pore complex protein NUP107"/>
    <property type="match status" value="1"/>
</dbReference>
<keyword evidence="4" id="KW-0732">Signal</keyword>